<organism evidence="3 4">
    <name type="scientific">Candidatus Liptonbacteria bacterium GWC1_60_9</name>
    <dbReference type="NCBI Taxonomy" id="1798645"/>
    <lineage>
        <taxon>Bacteria</taxon>
        <taxon>Candidatus Liptoniibacteriota</taxon>
    </lineage>
</organism>
<dbReference type="GO" id="GO:0008757">
    <property type="term" value="F:S-adenosylmethionine-dependent methyltransferase activity"/>
    <property type="evidence" value="ECO:0007669"/>
    <property type="project" value="InterPro"/>
</dbReference>
<dbReference type="SUPFAM" id="SSF53335">
    <property type="entry name" value="S-adenosyl-L-methionine-dependent methyltransferases"/>
    <property type="match status" value="1"/>
</dbReference>
<feature type="domain" description="Methyltransferase type 11" evidence="2">
    <location>
        <begin position="66"/>
        <end position="163"/>
    </location>
</feature>
<evidence type="ECO:0000256" key="1">
    <source>
        <dbReference type="ARBA" id="ARBA00022679"/>
    </source>
</evidence>
<proteinExistence type="predicted"/>
<dbReference type="CDD" id="cd02440">
    <property type="entry name" value="AdoMet_MTases"/>
    <property type="match status" value="1"/>
</dbReference>
<dbReference type="PANTHER" id="PTHR44068">
    <property type="entry name" value="ZGC:194242"/>
    <property type="match status" value="1"/>
</dbReference>
<dbReference type="InterPro" id="IPR050447">
    <property type="entry name" value="Erg6_SMT_methyltransf"/>
</dbReference>
<dbReference type="EMBL" id="MHKV01000040">
    <property type="protein sequence ID" value="OGY96624.1"/>
    <property type="molecule type" value="Genomic_DNA"/>
</dbReference>
<evidence type="ECO:0000313" key="4">
    <source>
        <dbReference type="Proteomes" id="UP000176349"/>
    </source>
</evidence>
<sequence length="278" mass="32197">MNEEEHFERLNKYYDFSRWKYSIFLKGSKHFGFYPDEKRIPTGKAQQLMQDLVAEKTNLKKGMRILDAGCGQGVTSTYLAQKYGCLVEGVTVVPFEIAEANKLAKKLEVSDRVRYSLMDYSQLKFGNASFDAVYTQESLVHSTNIRQTLKEFYRVLKNGGKIALFEYSMAEDGKFSPEELRTIKEMNYASAMHSFPVMRHGSLETLMSGEGFRDVRVENISYKVGPMIKRYEKLAKPIYFVMRFLGWTSKMPNLVAAARMRKFGERDLVRYNIFTAQK</sequence>
<dbReference type="InterPro" id="IPR013216">
    <property type="entry name" value="Methyltransf_11"/>
</dbReference>
<dbReference type="Pfam" id="PF08241">
    <property type="entry name" value="Methyltransf_11"/>
    <property type="match status" value="1"/>
</dbReference>
<dbReference type="Gene3D" id="3.40.50.150">
    <property type="entry name" value="Vaccinia Virus protein VP39"/>
    <property type="match status" value="1"/>
</dbReference>
<evidence type="ECO:0000259" key="2">
    <source>
        <dbReference type="Pfam" id="PF08241"/>
    </source>
</evidence>
<comment type="caution">
    <text evidence="3">The sequence shown here is derived from an EMBL/GenBank/DDBJ whole genome shotgun (WGS) entry which is preliminary data.</text>
</comment>
<protein>
    <recommendedName>
        <fullName evidence="2">Methyltransferase type 11 domain-containing protein</fullName>
    </recommendedName>
</protein>
<keyword evidence="1" id="KW-0808">Transferase</keyword>
<accession>A0A1G2C5H4</accession>
<dbReference type="PANTHER" id="PTHR44068:SF11">
    <property type="entry name" value="GERANYL DIPHOSPHATE 2-C-METHYLTRANSFERASE"/>
    <property type="match status" value="1"/>
</dbReference>
<gene>
    <name evidence="3" type="ORF">A2128_02810</name>
</gene>
<dbReference type="Proteomes" id="UP000176349">
    <property type="component" value="Unassembled WGS sequence"/>
</dbReference>
<name>A0A1G2C5H4_9BACT</name>
<reference evidence="3 4" key="1">
    <citation type="journal article" date="2016" name="Nat. Commun.">
        <title>Thousands of microbial genomes shed light on interconnected biogeochemical processes in an aquifer system.</title>
        <authorList>
            <person name="Anantharaman K."/>
            <person name="Brown C.T."/>
            <person name="Hug L.A."/>
            <person name="Sharon I."/>
            <person name="Castelle C.J."/>
            <person name="Probst A.J."/>
            <person name="Thomas B.C."/>
            <person name="Singh A."/>
            <person name="Wilkins M.J."/>
            <person name="Karaoz U."/>
            <person name="Brodie E.L."/>
            <person name="Williams K.H."/>
            <person name="Hubbard S.S."/>
            <person name="Banfield J.F."/>
        </authorList>
    </citation>
    <scope>NUCLEOTIDE SEQUENCE [LARGE SCALE GENOMIC DNA]</scope>
</reference>
<dbReference type="InterPro" id="IPR029063">
    <property type="entry name" value="SAM-dependent_MTases_sf"/>
</dbReference>
<evidence type="ECO:0000313" key="3">
    <source>
        <dbReference type="EMBL" id="OGY96624.1"/>
    </source>
</evidence>
<dbReference type="AlphaFoldDB" id="A0A1G2C5H4"/>